<evidence type="ECO:0000259" key="8">
    <source>
        <dbReference type="PROSITE" id="PS50879"/>
    </source>
</evidence>
<keyword evidence="5" id="KW-0479">Metal-binding</keyword>
<keyword evidence="6" id="KW-0255">Endonuclease</keyword>
<dbReference type="InterPro" id="IPR036397">
    <property type="entry name" value="RNaseH_sf"/>
</dbReference>
<dbReference type="OrthoDB" id="245563at2759"/>
<dbReference type="Pfam" id="PF00075">
    <property type="entry name" value="RNase_H"/>
    <property type="match status" value="1"/>
</dbReference>
<comment type="similarity">
    <text evidence="2">Belongs to the RNase H family.</text>
</comment>
<dbReference type="GO" id="GO:0004523">
    <property type="term" value="F:RNA-DNA hybrid ribonuclease activity"/>
    <property type="evidence" value="ECO:0007669"/>
    <property type="project" value="UniProtKB-EC"/>
</dbReference>
<evidence type="ECO:0000313" key="9">
    <source>
        <dbReference type="EMBL" id="ESZ90987.1"/>
    </source>
</evidence>
<evidence type="ECO:0000256" key="2">
    <source>
        <dbReference type="ARBA" id="ARBA00005300"/>
    </source>
</evidence>
<dbReference type="InterPro" id="IPR002156">
    <property type="entry name" value="RNaseH_domain"/>
</dbReference>
<dbReference type="Proteomes" id="UP000019487">
    <property type="component" value="Unassembled WGS sequence"/>
</dbReference>
<dbReference type="InterPro" id="IPR012337">
    <property type="entry name" value="RNaseH-like_sf"/>
</dbReference>
<dbReference type="PANTHER" id="PTHR10642:SF26">
    <property type="entry name" value="RIBONUCLEASE H1"/>
    <property type="match status" value="1"/>
</dbReference>
<dbReference type="AlphaFoldDB" id="W9C2H5"/>
<proteinExistence type="inferred from homology"/>
<dbReference type="GO" id="GO:0046872">
    <property type="term" value="F:metal ion binding"/>
    <property type="evidence" value="ECO:0007669"/>
    <property type="project" value="UniProtKB-KW"/>
</dbReference>
<organism evidence="9 10">
    <name type="scientific">Sclerotinia borealis (strain F-4128)</name>
    <dbReference type="NCBI Taxonomy" id="1432307"/>
    <lineage>
        <taxon>Eukaryota</taxon>
        <taxon>Fungi</taxon>
        <taxon>Dikarya</taxon>
        <taxon>Ascomycota</taxon>
        <taxon>Pezizomycotina</taxon>
        <taxon>Leotiomycetes</taxon>
        <taxon>Helotiales</taxon>
        <taxon>Sclerotiniaceae</taxon>
        <taxon>Sclerotinia</taxon>
    </lineage>
</organism>
<reference evidence="9 10" key="1">
    <citation type="journal article" date="2014" name="Genome Announc.">
        <title>Draft genome sequence of Sclerotinia borealis, a psychrophilic plant pathogenic fungus.</title>
        <authorList>
            <person name="Mardanov A.V."/>
            <person name="Beletsky A.V."/>
            <person name="Kadnikov V.V."/>
            <person name="Ignatov A.N."/>
            <person name="Ravin N.V."/>
        </authorList>
    </citation>
    <scope>NUCLEOTIDE SEQUENCE [LARGE SCALE GENOMIC DNA]</scope>
    <source>
        <strain evidence="10">F-4157</strain>
    </source>
</reference>
<dbReference type="STRING" id="1432307.W9C2H5"/>
<evidence type="ECO:0000256" key="6">
    <source>
        <dbReference type="ARBA" id="ARBA00022759"/>
    </source>
</evidence>
<protein>
    <recommendedName>
        <fullName evidence="3">ribonuclease H</fullName>
        <ecNumber evidence="3">3.1.26.4</ecNumber>
    </recommendedName>
</protein>
<dbReference type="PROSITE" id="PS50879">
    <property type="entry name" value="RNASE_H_1"/>
    <property type="match status" value="1"/>
</dbReference>
<evidence type="ECO:0000256" key="1">
    <source>
        <dbReference type="ARBA" id="ARBA00000077"/>
    </source>
</evidence>
<evidence type="ECO:0000313" key="10">
    <source>
        <dbReference type="Proteomes" id="UP000019487"/>
    </source>
</evidence>
<name>W9C2H5_SCLBF</name>
<dbReference type="SUPFAM" id="SSF53098">
    <property type="entry name" value="Ribonuclease H-like"/>
    <property type="match status" value="1"/>
</dbReference>
<dbReference type="InterPro" id="IPR050092">
    <property type="entry name" value="RNase_H"/>
</dbReference>
<evidence type="ECO:0000256" key="7">
    <source>
        <dbReference type="ARBA" id="ARBA00022801"/>
    </source>
</evidence>
<gene>
    <name evidence="9" type="ORF">SBOR_8621</name>
</gene>
<evidence type="ECO:0000256" key="5">
    <source>
        <dbReference type="ARBA" id="ARBA00022723"/>
    </source>
</evidence>
<evidence type="ECO:0000256" key="4">
    <source>
        <dbReference type="ARBA" id="ARBA00022722"/>
    </source>
</evidence>
<keyword evidence="4" id="KW-0540">Nuclease</keyword>
<comment type="caution">
    <text evidence="9">The sequence shown here is derived from an EMBL/GenBank/DDBJ whole genome shotgun (WGS) entry which is preliminary data.</text>
</comment>
<evidence type="ECO:0000256" key="3">
    <source>
        <dbReference type="ARBA" id="ARBA00012180"/>
    </source>
</evidence>
<dbReference type="EMBL" id="AYSA01000555">
    <property type="protein sequence ID" value="ESZ90987.1"/>
    <property type="molecule type" value="Genomic_DNA"/>
</dbReference>
<dbReference type="GO" id="GO:0003676">
    <property type="term" value="F:nucleic acid binding"/>
    <property type="evidence" value="ECO:0007669"/>
    <property type="project" value="InterPro"/>
</dbReference>
<keyword evidence="7" id="KW-0378">Hydrolase</keyword>
<dbReference type="CDD" id="cd13934">
    <property type="entry name" value="RNase_H_Dikarya_like"/>
    <property type="match status" value="1"/>
</dbReference>
<accession>W9C2H5</accession>
<sequence>MLEKYLTRERRRDQERSIEDQRIYSRTFDLHQYFSPASRNTKRFIYYDQSKGISMVHDANLMSGDPKSLVVAVDGACPHNGSDLAKKSSFGIFFGQNSTFNLCETIERPEGELHTNNYAELMAVYRALKLVGDSSLLESWRAQDGEGLTAMIMTDSAYVSNSFTTWIWKWRENGFRNAKKETVVNCELIIKIDELIGNLGKRNINVRFWDIPREDNTEADKLANLALEDGDGNGIQK</sequence>
<dbReference type="GO" id="GO:0043137">
    <property type="term" value="P:DNA replication, removal of RNA primer"/>
    <property type="evidence" value="ECO:0007669"/>
    <property type="project" value="TreeGrafter"/>
</dbReference>
<dbReference type="EC" id="3.1.26.4" evidence="3"/>
<keyword evidence="10" id="KW-1185">Reference proteome</keyword>
<dbReference type="Gene3D" id="3.30.420.10">
    <property type="entry name" value="Ribonuclease H-like superfamily/Ribonuclease H"/>
    <property type="match status" value="1"/>
</dbReference>
<comment type="catalytic activity">
    <reaction evidence="1">
        <text>Endonucleolytic cleavage to 5'-phosphomonoester.</text>
        <dbReference type="EC" id="3.1.26.4"/>
    </reaction>
</comment>
<dbReference type="HOGENOM" id="CLU_030894_4_2_1"/>
<feature type="domain" description="RNase H type-1" evidence="8">
    <location>
        <begin position="65"/>
        <end position="228"/>
    </location>
</feature>
<dbReference type="PANTHER" id="PTHR10642">
    <property type="entry name" value="RIBONUCLEASE H1"/>
    <property type="match status" value="1"/>
</dbReference>